<name>A0A532V157_UNCT6</name>
<reference evidence="1 2" key="1">
    <citation type="submission" date="2017-06" db="EMBL/GenBank/DDBJ databases">
        <title>Novel microbial phyla capable of carbon fixation and sulfur reduction in deep-sea sediments.</title>
        <authorList>
            <person name="Huang J."/>
            <person name="Baker B."/>
            <person name="Wang Y."/>
        </authorList>
    </citation>
    <scope>NUCLEOTIDE SEQUENCE [LARGE SCALE GENOMIC DNA]</scope>
    <source>
        <strain evidence="1">B3_TA06</strain>
    </source>
</reference>
<organism evidence="1 2">
    <name type="scientific">candidate division TA06 bacterium B3_TA06</name>
    <dbReference type="NCBI Taxonomy" id="2012487"/>
    <lineage>
        <taxon>Bacteria</taxon>
        <taxon>Bacteria division TA06</taxon>
    </lineage>
</organism>
<dbReference type="EMBL" id="NJBO01000015">
    <property type="protein sequence ID" value="TKJ40946.1"/>
    <property type="molecule type" value="Genomic_DNA"/>
</dbReference>
<accession>A0A532V157</accession>
<dbReference type="Proteomes" id="UP000317778">
    <property type="component" value="Unassembled WGS sequence"/>
</dbReference>
<evidence type="ECO:0000313" key="1">
    <source>
        <dbReference type="EMBL" id="TKJ40946.1"/>
    </source>
</evidence>
<comment type="caution">
    <text evidence="1">The sequence shown here is derived from an EMBL/GenBank/DDBJ whole genome shotgun (WGS) entry which is preliminary data.</text>
</comment>
<dbReference type="AlphaFoldDB" id="A0A532V157"/>
<protein>
    <submittedName>
        <fullName evidence="1">Uncharacterized protein</fullName>
    </submittedName>
</protein>
<sequence>MNKRHFLITYRVRDGEAEYLDHYTVEIADPETDPQDVAKDYLPLYWGDISEDPKHGTPDDPRWDEEAYWDSEMVRLVEVYSIKPISKEDYDVLNRLLVACDITVDTVGRRLKLKGK</sequence>
<proteinExistence type="predicted"/>
<gene>
    <name evidence="1" type="ORF">CEE36_08755</name>
</gene>
<evidence type="ECO:0000313" key="2">
    <source>
        <dbReference type="Proteomes" id="UP000317778"/>
    </source>
</evidence>